<dbReference type="Proteomes" id="UP001305779">
    <property type="component" value="Unassembled WGS sequence"/>
</dbReference>
<sequence length="149" mass="15348">MADPVGITEISSPSAGSIFKGADLPGGLYDLKTITKNSTKTPLVNRAIPSGSAITVKQLLSVFTMEFESPLPTPKPGALKLGKVSTGFVLQDAQVNDKGELQYTFLNTGIKGSDGQVAAIQLAGNFGPGEQKAGSTTSGGTITFLFALK</sequence>
<keyword evidence="2" id="KW-1185">Reference proteome</keyword>
<dbReference type="EMBL" id="JAXOVC010000014">
    <property type="protein sequence ID" value="KAK4494434.1"/>
    <property type="molecule type" value="Genomic_DNA"/>
</dbReference>
<accession>A0ABR0DZ52</accession>
<proteinExistence type="predicted"/>
<evidence type="ECO:0000313" key="1">
    <source>
        <dbReference type="EMBL" id="KAK4494434.1"/>
    </source>
</evidence>
<comment type="caution">
    <text evidence="1">The sequence shown here is derived from an EMBL/GenBank/DDBJ whole genome shotgun (WGS) entry which is preliminary data.</text>
</comment>
<reference evidence="1 2" key="1">
    <citation type="journal article" date="2023" name="G3 (Bethesda)">
        <title>A chromosome-level genome assembly of Zasmidium syzygii isolated from banana leaves.</title>
        <authorList>
            <person name="van Westerhoven A.C."/>
            <person name="Mehrabi R."/>
            <person name="Talebi R."/>
            <person name="Steentjes M.B.F."/>
            <person name="Corcolon B."/>
            <person name="Chong P.A."/>
            <person name="Kema G.H.J."/>
            <person name="Seidl M.F."/>
        </authorList>
    </citation>
    <scope>NUCLEOTIDE SEQUENCE [LARGE SCALE GENOMIC DNA]</scope>
    <source>
        <strain evidence="1 2">P124</strain>
    </source>
</reference>
<name>A0ABR0DZ52_ZASCE</name>
<protein>
    <submittedName>
        <fullName evidence="1">Uncharacterized protein</fullName>
    </submittedName>
</protein>
<gene>
    <name evidence="1" type="ORF">PRZ48_014732</name>
</gene>
<organism evidence="1 2">
    <name type="scientific">Zasmidium cellare</name>
    <name type="common">Wine cellar mold</name>
    <name type="synonym">Racodium cellare</name>
    <dbReference type="NCBI Taxonomy" id="395010"/>
    <lineage>
        <taxon>Eukaryota</taxon>
        <taxon>Fungi</taxon>
        <taxon>Dikarya</taxon>
        <taxon>Ascomycota</taxon>
        <taxon>Pezizomycotina</taxon>
        <taxon>Dothideomycetes</taxon>
        <taxon>Dothideomycetidae</taxon>
        <taxon>Mycosphaerellales</taxon>
        <taxon>Mycosphaerellaceae</taxon>
        <taxon>Zasmidium</taxon>
    </lineage>
</organism>
<evidence type="ECO:0000313" key="2">
    <source>
        <dbReference type="Proteomes" id="UP001305779"/>
    </source>
</evidence>